<protein>
    <recommendedName>
        <fullName evidence="3">Outer membrane insertion signal domain protein</fullName>
    </recommendedName>
</protein>
<sequence>MPRASLGSTLLLLLFGLLPYTTVQGQEAHTFGFLLQPPSAQSLAMGGKVISYIDANPGLALDNPALYGHEVAGRMFLSYFNYMRGTHSANALYGLPVGKRGAWAVALRSTYYGKMQGYDTQGVATAPFQAMEMSLSGLYSYDLTDRLRGGLALKMLYGQIERYSAFALVADAGLSYYRSDWGTSLGMTISNVGGMLKSYGLSRRMPQWDIRLGMSQRLAHAPIRFHLTLHGLTPYNIQTWGAGRSTGVRIASHFAGGVEFVPSEQFWVGIGYNAKQAVDLSERGAKSLSGLSAGVGFNQRHYRLALGATYYNPQMLGLMFSFSTTFGNDKYVY</sequence>
<comment type="caution">
    <text evidence="1">The sequence shown here is derived from an EMBL/GenBank/DDBJ whole genome shotgun (WGS) entry which is preliminary data.</text>
</comment>
<reference evidence="1 2" key="1">
    <citation type="submission" date="2009-04" db="EMBL/GenBank/DDBJ databases">
        <authorList>
            <person name="Sebastian Y."/>
            <person name="Madupu R."/>
            <person name="Durkin A.S."/>
            <person name="Torralba M."/>
            <person name="Methe B."/>
            <person name="Sutton G.G."/>
            <person name="Strausberg R.L."/>
            <person name="Nelson K.E."/>
        </authorList>
    </citation>
    <scope>NUCLEOTIDE SEQUENCE [LARGE SCALE GENOMIC DNA]</scope>
    <source>
        <strain evidence="1 2">60-3</strain>
    </source>
</reference>
<dbReference type="STRING" id="596327.PORUE0001_0078"/>
<evidence type="ECO:0000313" key="1">
    <source>
        <dbReference type="EMBL" id="EEK17020.1"/>
    </source>
</evidence>
<dbReference type="eggNOG" id="COG2067">
    <property type="taxonomic scope" value="Bacteria"/>
</dbReference>
<name>C2MBA1_9PORP</name>
<keyword evidence="2" id="KW-1185">Reference proteome</keyword>
<dbReference type="Proteomes" id="UP000003303">
    <property type="component" value="Unassembled WGS sequence"/>
</dbReference>
<dbReference type="RefSeq" id="WP_007365165.1">
    <property type="nucleotide sequence ID" value="NZ_ACLR01000120.1"/>
</dbReference>
<dbReference type="NCBIfam" id="NF033711">
    <property type="entry name" value="T9SS_PorQ"/>
    <property type="match status" value="1"/>
</dbReference>
<dbReference type="AlphaFoldDB" id="C2MBA1"/>
<dbReference type="NCBIfam" id="NF033709">
    <property type="entry name" value="PorV_fam"/>
    <property type="match status" value="1"/>
</dbReference>
<gene>
    <name evidence="1" type="ORF">PORUE0001_0078</name>
</gene>
<dbReference type="OrthoDB" id="9809953at2"/>
<proteinExistence type="predicted"/>
<dbReference type="EMBL" id="ACLR01000120">
    <property type="protein sequence ID" value="EEK17020.1"/>
    <property type="molecule type" value="Genomic_DNA"/>
</dbReference>
<organism evidence="1 2">
    <name type="scientific">Porphyromonas uenonis 60-3</name>
    <dbReference type="NCBI Taxonomy" id="596327"/>
    <lineage>
        <taxon>Bacteria</taxon>
        <taxon>Pseudomonadati</taxon>
        <taxon>Bacteroidota</taxon>
        <taxon>Bacteroidia</taxon>
        <taxon>Bacteroidales</taxon>
        <taxon>Porphyromonadaceae</taxon>
        <taxon>Porphyromonas</taxon>
    </lineage>
</organism>
<evidence type="ECO:0000313" key="2">
    <source>
        <dbReference type="Proteomes" id="UP000003303"/>
    </source>
</evidence>
<accession>C2MBA1</accession>
<evidence type="ECO:0008006" key="3">
    <source>
        <dbReference type="Google" id="ProtNLM"/>
    </source>
</evidence>